<dbReference type="RefSeq" id="WP_125250130.1">
    <property type="nucleotide sequence ID" value="NZ_RSEB01000009.1"/>
</dbReference>
<protein>
    <submittedName>
        <fullName evidence="1">Uncharacterized protein</fullName>
    </submittedName>
</protein>
<accession>A0A426URN8</accession>
<gene>
    <name evidence="1" type="ORF">EIW28_23385</name>
</gene>
<organism evidence="1 2">
    <name type="scientific">Glycomyces terrestris</name>
    <dbReference type="NCBI Taxonomy" id="2493553"/>
    <lineage>
        <taxon>Bacteria</taxon>
        <taxon>Bacillati</taxon>
        <taxon>Actinomycetota</taxon>
        <taxon>Actinomycetes</taxon>
        <taxon>Glycomycetales</taxon>
        <taxon>Glycomycetaceae</taxon>
        <taxon>Glycomyces</taxon>
    </lineage>
</organism>
<reference evidence="1 2" key="1">
    <citation type="submission" date="2018-12" db="EMBL/GenBank/DDBJ databases">
        <title>Glycomyces sp. YIM 121974 draft genome.</title>
        <authorList>
            <person name="Li Q."/>
        </authorList>
    </citation>
    <scope>NUCLEOTIDE SEQUENCE [LARGE SCALE GENOMIC DNA]</scope>
    <source>
        <strain evidence="1 2">YIM 121974</strain>
    </source>
</reference>
<comment type="caution">
    <text evidence="1">The sequence shown here is derived from an EMBL/GenBank/DDBJ whole genome shotgun (WGS) entry which is preliminary data.</text>
</comment>
<keyword evidence="2" id="KW-1185">Reference proteome</keyword>
<sequence length="141" mass="15591">MNRVEFLLDPAGGPLQITVDGVRLEAHLRRAELASARADGQADLAGAYAGLTRTDAVRWPSRHFLDAPALPGIDGTTVLLGCECGDWGCWPLSARVDLTPATVTWRDFRNEHRPHWDHTALRPFVFDRAQYEASLRTTAQA</sequence>
<dbReference type="AlphaFoldDB" id="A0A426URN8"/>
<dbReference type="Proteomes" id="UP000277256">
    <property type="component" value="Unassembled WGS sequence"/>
</dbReference>
<evidence type="ECO:0000313" key="1">
    <source>
        <dbReference type="EMBL" id="RRR95835.1"/>
    </source>
</evidence>
<evidence type="ECO:0000313" key="2">
    <source>
        <dbReference type="Proteomes" id="UP000277256"/>
    </source>
</evidence>
<dbReference type="EMBL" id="RSEB01000009">
    <property type="protein sequence ID" value="RRR95835.1"/>
    <property type="molecule type" value="Genomic_DNA"/>
</dbReference>
<proteinExistence type="predicted"/>
<dbReference type="OrthoDB" id="342114at2"/>
<name>A0A426URN8_9ACTN</name>